<sequence>MAASTIFMSPAIMSGFLTCGFPSMYVAISCQKSLFSPTSFGAYTPRIDSGEPSAFFISMIMARPGMTSCVLIPSASALSLFITNARPAAFTDLGFSVCRIFIFLPNSAFTFSSRVWFMCASLTMSTAIFSSLITCHTPNHLFSGWCIFMFPWPRMFSAAILRAAFRFLVLRVLVVLFCVSGPGYDLCVTLGAFSSMGFSLLFAISACLLSATCVARLSRGGVRLWDPRTLCASASTLMPPNRLSAAGVAPRGPSSVPWA</sequence>
<feature type="transmembrane region" description="Helical" evidence="1">
    <location>
        <begin position="65"/>
        <end position="82"/>
    </location>
</feature>
<keyword evidence="1" id="KW-1133">Transmembrane helix</keyword>
<evidence type="ECO:0000313" key="3">
    <source>
        <dbReference type="EMBL" id="CAK5267846.1"/>
    </source>
</evidence>
<feature type="chain" id="PRO_5041897399" evidence="2">
    <location>
        <begin position="16"/>
        <end position="259"/>
    </location>
</feature>
<dbReference type="EMBL" id="CAVNYO010000136">
    <property type="protein sequence ID" value="CAK5267846.1"/>
    <property type="molecule type" value="Genomic_DNA"/>
</dbReference>
<comment type="caution">
    <text evidence="3">The sequence shown here is derived from an EMBL/GenBank/DDBJ whole genome shotgun (WGS) entry which is preliminary data.</text>
</comment>
<feature type="transmembrane region" description="Helical" evidence="1">
    <location>
        <begin position="196"/>
        <end position="218"/>
    </location>
</feature>
<feature type="transmembrane region" description="Helical" evidence="1">
    <location>
        <begin position="88"/>
        <end position="108"/>
    </location>
</feature>
<keyword evidence="1" id="KW-0472">Membrane</keyword>
<evidence type="ECO:0000313" key="4">
    <source>
        <dbReference type="Proteomes" id="UP001295794"/>
    </source>
</evidence>
<evidence type="ECO:0000256" key="1">
    <source>
        <dbReference type="SAM" id="Phobius"/>
    </source>
</evidence>
<feature type="transmembrane region" description="Helical" evidence="1">
    <location>
        <begin position="6"/>
        <end position="28"/>
    </location>
</feature>
<evidence type="ECO:0000256" key="2">
    <source>
        <dbReference type="SAM" id="SignalP"/>
    </source>
</evidence>
<dbReference type="Proteomes" id="UP001295794">
    <property type="component" value="Unassembled WGS sequence"/>
</dbReference>
<dbReference type="AlphaFoldDB" id="A0AAD2H270"/>
<name>A0AAD2H270_9AGAR</name>
<protein>
    <submittedName>
        <fullName evidence="3">Uncharacterized protein</fullName>
    </submittedName>
</protein>
<keyword evidence="4" id="KW-1185">Reference proteome</keyword>
<organism evidence="3 4">
    <name type="scientific">Mycena citricolor</name>
    <dbReference type="NCBI Taxonomy" id="2018698"/>
    <lineage>
        <taxon>Eukaryota</taxon>
        <taxon>Fungi</taxon>
        <taxon>Dikarya</taxon>
        <taxon>Basidiomycota</taxon>
        <taxon>Agaricomycotina</taxon>
        <taxon>Agaricomycetes</taxon>
        <taxon>Agaricomycetidae</taxon>
        <taxon>Agaricales</taxon>
        <taxon>Marasmiineae</taxon>
        <taxon>Mycenaceae</taxon>
        <taxon>Mycena</taxon>
    </lineage>
</organism>
<accession>A0AAD2H270</accession>
<keyword evidence="1" id="KW-0812">Transmembrane</keyword>
<feature type="transmembrane region" description="Helical" evidence="1">
    <location>
        <begin position="168"/>
        <end position="184"/>
    </location>
</feature>
<keyword evidence="2" id="KW-0732">Signal</keyword>
<gene>
    <name evidence="3" type="ORF">MYCIT1_LOCUS10713</name>
</gene>
<proteinExistence type="predicted"/>
<reference evidence="3" key="1">
    <citation type="submission" date="2023-11" db="EMBL/GenBank/DDBJ databases">
        <authorList>
            <person name="De Vega J J."/>
            <person name="De Vega J J."/>
        </authorList>
    </citation>
    <scope>NUCLEOTIDE SEQUENCE</scope>
</reference>
<feature type="signal peptide" evidence="2">
    <location>
        <begin position="1"/>
        <end position="15"/>
    </location>
</feature>